<proteinExistence type="predicted"/>
<sequence length="299" mass="33401">MHTSSLSRFLFIILLLLPLMGFAQEASSASSENTPESTQTDSTSSNTPSTTENSEPFDSVAFRKSILSFQAGVFREDVVRQIKEHILPVQVGEYALQSIMGKSLLGVNQGQVTFIAPAQGNSRLFTLYQRLARIFNEHGFTTSVVLVPLGLTMPQALTDAAKEWETPLAAIHQAKNSDAPIKLIVSQGQIAATLLTLYKEGKVQAPNALIMHDVFFSAYEDNQTIPDLIRQQPMPILDFTSHSDSVWSKQTKRARQFAGKIRQNGTYRQRRILGQNMSPKQAHYIHKEIRGWIRSLGWI</sequence>
<dbReference type="GO" id="GO:0016787">
    <property type="term" value="F:hydrolase activity"/>
    <property type="evidence" value="ECO:0007669"/>
    <property type="project" value="UniProtKB-KW"/>
</dbReference>
<feature type="region of interest" description="Disordered" evidence="1">
    <location>
        <begin position="28"/>
        <end position="56"/>
    </location>
</feature>
<keyword evidence="3" id="KW-0378">Hydrolase</keyword>
<feature type="compositionally biased region" description="Low complexity" evidence="1">
    <location>
        <begin position="37"/>
        <end position="56"/>
    </location>
</feature>
<protein>
    <submittedName>
        <fullName evidence="3">Alpha/beta hydrolase family protein</fullName>
    </submittedName>
</protein>
<evidence type="ECO:0000256" key="2">
    <source>
        <dbReference type="SAM" id="SignalP"/>
    </source>
</evidence>
<dbReference type="Pfam" id="PF12048">
    <property type="entry name" value="DUF3530"/>
    <property type="match status" value="1"/>
</dbReference>
<evidence type="ECO:0000313" key="3">
    <source>
        <dbReference type="EMBL" id="MCP3428313.1"/>
    </source>
</evidence>
<dbReference type="EMBL" id="JANATA010000006">
    <property type="protein sequence ID" value="MCP3428313.1"/>
    <property type="molecule type" value="Genomic_DNA"/>
</dbReference>
<evidence type="ECO:0000256" key="1">
    <source>
        <dbReference type="SAM" id="MobiDB-lite"/>
    </source>
</evidence>
<comment type="caution">
    <text evidence="3">The sequence shown here is derived from an EMBL/GenBank/DDBJ whole genome shotgun (WGS) entry which is preliminary data.</text>
</comment>
<accession>A0AA41X1L6</accession>
<feature type="chain" id="PRO_5041207984" evidence="2">
    <location>
        <begin position="24"/>
        <end position="299"/>
    </location>
</feature>
<name>A0AA41X1L6_9ALTE</name>
<gene>
    <name evidence="3" type="ORF">NLF92_05065</name>
</gene>
<reference evidence="3" key="1">
    <citation type="submission" date="2022-07" db="EMBL/GenBank/DDBJ databases">
        <title>Characterization of the Novel Bacterium Alteromonas immobilis LMIT006 and Alteromonas gregis LMIT007.</title>
        <authorList>
            <person name="Lin X."/>
        </authorList>
    </citation>
    <scope>NUCLEOTIDE SEQUENCE</scope>
    <source>
        <strain evidence="3">LMIT007</strain>
    </source>
</reference>
<evidence type="ECO:0000313" key="4">
    <source>
        <dbReference type="Proteomes" id="UP001165413"/>
    </source>
</evidence>
<dbReference type="Proteomes" id="UP001165413">
    <property type="component" value="Unassembled WGS sequence"/>
</dbReference>
<dbReference type="RefSeq" id="WP_254099511.1">
    <property type="nucleotide sequence ID" value="NZ_JANATA010000006.1"/>
</dbReference>
<dbReference type="InterPro" id="IPR022529">
    <property type="entry name" value="DUF3530"/>
</dbReference>
<organism evidence="3 4">
    <name type="scientific">Opacimonas viscosa</name>
    <dbReference type="NCBI Taxonomy" id="2961944"/>
    <lineage>
        <taxon>Bacteria</taxon>
        <taxon>Pseudomonadati</taxon>
        <taxon>Pseudomonadota</taxon>
        <taxon>Gammaproteobacteria</taxon>
        <taxon>Alteromonadales</taxon>
        <taxon>Alteromonadaceae</taxon>
        <taxon>Opacimonas</taxon>
    </lineage>
</organism>
<feature type="signal peptide" evidence="2">
    <location>
        <begin position="1"/>
        <end position="23"/>
    </location>
</feature>
<dbReference type="AlphaFoldDB" id="A0AA41X1L6"/>
<keyword evidence="2" id="KW-0732">Signal</keyword>
<keyword evidence="4" id="KW-1185">Reference proteome</keyword>